<dbReference type="PANTHER" id="PTHR45974:SF266">
    <property type="entry name" value="LEUCINE-RICH REPEAT RECEPTOR PROTEIN KINASE HPCA1"/>
    <property type="match status" value="1"/>
</dbReference>
<evidence type="ECO:0000256" key="4">
    <source>
        <dbReference type="ARBA" id="ARBA00023136"/>
    </source>
</evidence>
<dbReference type="InterPro" id="IPR017441">
    <property type="entry name" value="Protein_kinase_ATP_BS"/>
</dbReference>
<keyword evidence="3" id="KW-0677">Repeat</keyword>
<dbReference type="InterPro" id="IPR000719">
    <property type="entry name" value="Prot_kinase_dom"/>
</dbReference>
<dbReference type="GO" id="GO:0005524">
    <property type="term" value="F:ATP binding"/>
    <property type="evidence" value="ECO:0007669"/>
    <property type="project" value="UniProtKB-UniRule"/>
</dbReference>
<dbReference type="SUPFAM" id="SSF56112">
    <property type="entry name" value="Protein kinase-like (PK-like)"/>
    <property type="match status" value="1"/>
</dbReference>
<evidence type="ECO:0000256" key="2">
    <source>
        <dbReference type="ARBA" id="ARBA00022729"/>
    </source>
</evidence>
<dbReference type="Gene3D" id="3.30.200.20">
    <property type="entry name" value="Phosphorylase Kinase, domain 1"/>
    <property type="match status" value="1"/>
</dbReference>
<dbReference type="GO" id="GO:0016020">
    <property type="term" value="C:membrane"/>
    <property type="evidence" value="ECO:0007669"/>
    <property type="project" value="UniProtKB-SubCell"/>
</dbReference>
<gene>
    <name evidence="8" type="ORF">TAV2_LOCUS19295</name>
</gene>
<dbReference type="InterPro" id="IPR011009">
    <property type="entry name" value="Kinase-like_dom_sf"/>
</dbReference>
<evidence type="ECO:0000256" key="3">
    <source>
        <dbReference type="ARBA" id="ARBA00022737"/>
    </source>
</evidence>
<keyword evidence="2" id="KW-0732">Signal</keyword>
<feature type="binding site" evidence="6">
    <location>
        <position position="32"/>
    </location>
    <ligand>
        <name>ATP</name>
        <dbReference type="ChEBI" id="CHEBI:30616"/>
    </ligand>
</feature>
<dbReference type="PROSITE" id="PS00107">
    <property type="entry name" value="PROTEIN_KINASE_ATP"/>
    <property type="match status" value="1"/>
</dbReference>
<evidence type="ECO:0000313" key="8">
    <source>
        <dbReference type="EMBL" id="CAH2070355.1"/>
    </source>
</evidence>
<sequence>MNHFSEANDVGGGGYGKVYKGILPSGQLIAIKRAQQESLQGGLELKTEIELHSKVHHKNVVKLMGFALIEVNKCSYMSTFIMALLEIVSQNEIRLDWTKRLKIALGSRKGGLAYLHELADPPIIHRDVKSHYILLDENLTAKVADFGISKLVGDREKTHVTTQVKGSMKSNVYEFGVVMLELLTGQISIEKGNYVVKVVKKKMDKARSLYDLHELLDTTVIASSGNLKGFEKYVDLALRCIVAERVNKPSMGEVVKDIENILQLAGLDPSIDSTVSSRIYEEASDDPDGKESFPSLKHLVNVESHDLFLVMYH</sequence>
<protein>
    <recommendedName>
        <fullName evidence="7">Protein kinase domain-containing protein</fullName>
    </recommendedName>
</protein>
<evidence type="ECO:0000313" key="9">
    <source>
        <dbReference type="Proteomes" id="UP000836841"/>
    </source>
</evidence>
<dbReference type="Gene3D" id="1.10.510.10">
    <property type="entry name" value="Transferase(Phosphotransferase) domain 1"/>
    <property type="match status" value="1"/>
</dbReference>
<dbReference type="EMBL" id="OU466862">
    <property type="protein sequence ID" value="CAH2070355.1"/>
    <property type="molecule type" value="Genomic_DNA"/>
</dbReference>
<feature type="domain" description="Protein kinase" evidence="7">
    <location>
        <begin position="4"/>
        <end position="262"/>
    </location>
</feature>
<comment type="subcellular location">
    <subcellularLocation>
        <location evidence="1">Membrane</location>
    </subcellularLocation>
</comment>
<name>A0AAU9SLP5_THLAR</name>
<keyword evidence="9" id="KW-1185">Reference proteome</keyword>
<keyword evidence="6" id="KW-0547">Nucleotide-binding</keyword>
<accession>A0AAU9SLP5</accession>
<organism evidence="8 9">
    <name type="scientific">Thlaspi arvense</name>
    <name type="common">Field penny-cress</name>
    <dbReference type="NCBI Taxonomy" id="13288"/>
    <lineage>
        <taxon>Eukaryota</taxon>
        <taxon>Viridiplantae</taxon>
        <taxon>Streptophyta</taxon>
        <taxon>Embryophyta</taxon>
        <taxon>Tracheophyta</taxon>
        <taxon>Spermatophyta</taxon>
        <taxon>Magnoliopsida</taxon>
        <taxon>eudicotyledons</taxon>
        <taxon>Gunneridae</taxon>
        <taxon>Pentapetalae</taxon>
        <taxon>rosids</taxon>
        <taxon>malvids</taxon>
        <taxon>Brassicales</taxon>
        <taxon>Brassicaceae</taxon>
        <taxon>Thlaspideae</taxon>
        <taxon>Thlaspi</taxon>
    </lineage>
</organism>
<dbReference type="GO" id="GO:0004672">
    <property type="term" value="F:protein kinase activity"/>
    <property type="evidence" value="ECO:0007669"/>
    <property type="project" value="InterPro"/>
</dbReference>
<dbReference type="Pfam" id="PF00069">
    <property type="entry name" value="Pkinase"/>
    <property type="match status" value="1"/>
</dbReference>
<dbReference type="AlphaFoldDB" id="A0AAU9SLP5"/>
<proteinExistence type="predicted"/>
<reference evidence="8 9" key="1">
    <citation type="submission" date="2022-03" db="EMBL/GenBank/DDBJ databases">
        <authorList>
            <person name="Nunn A."/>
            <person name="Chopra R."/>
            <person name="Nunn A."/>
            <person name="Contreras Garrido A."/>
        </authorList>
    </citation>
    <scope>NUCLEOTIDE SEQUENCE [LARGE SCALE GENOMIC DNA]</scope>
</reference>
<evidence type="ECO:0000256" key="6">
    <source>
        <dbReference type="PROSITE-ProRule" id="PRU10141"/>
    </source>
</evidence>
<dbReference type="Proteomes" id="UP000836841">
    <property type="component" value="Chromosome 6"/>
</dbReference>
<keyword evidence="6" id="KW-0067">ATP-binding</keyword>
<keyword evidence="5" id="KW-0325">Glycoprotein</keyword>
<dbReference type="PANTHER" id="PTHR45974">
    <property type="entry name" value="RECEPTOR-LIKE PROTEIN 55"/>
    <property type="match status" value="1"/>
</dbReference>
<dbReference type="PROSITE" id="PS50011">
    <property type="entry name" value="PROTEIN_KINASE_DOM"/>
    <property type="match status" value="1"/>
</dbReference>
<evidence type="ECO:0000256" key="1">
    <source>
        <dbReference type="ARBA" id="ARBA00004370"/>
    </source>
</evidence>
<keyword evidence="4" id="KW-0472">Membrane</keyword>
<evidence type="ECO:0000256" key="5">
    <source>
        <dbReference type="ARBA" id="ARBA00023180"/>
    </source>
</evidence>
<evidence type="ECO:0000259" key="7">
    <source>
        <dbReference type="PROSITE" id="PS50011"/>
    </source>
</evidence>